<reference evidence="3" key="1">
    <citation type="journal article" date="2014" name="Proc. Natl. Acad. Sci. U.S.A.">
        <title>Extensive sampling of basidiomycete genomes demonstrates inadequacy of the white-rot/brown-rot paradigm for wood decay fungi.</title>
        <authorList>
            <person name="Riley R."/>
            <person name="Salamov A.A."/>
            <person name="Brown D.W."/>
            <person name="Nagy L.G."/>
            <person name="Floudas D."/>
            <person name="Held B.W."/>
            <person name="Levasseur A."/>
            <person name="Lombard V."/>
            <person name="Morin E."/>
            <person name="Otillar R."/>
            <person name="Lindquist E.A."/>
            <person name="Sun H."/>
            <person name="LaButti K.M."/>
            <person name="Schmutz J."/>
            <person name="Jabbour D."/>
            <person name="Luo H."/>
            <person name="Baker S.E."/>
            <person name="Pisabarro A.G."/>
            <person name="Walton J.D."/>
            <person name="Blanchette R.A."/>
            <person name="Henrissat B."/>
            <person name="Martin F."/>
            <person name="Cullen D."/>
            <person name="Hibbett D.S."/>
            <person name="Grigoriev I.V."/>
        </authorList>
    </citation>
    <scope>NUCLEOTIDE SEQUENCE [LARGE SCALE GENOMIC DNA]</scope>
    <source>
        <strain evidence="3">FD-172 SS1</strain>
    </source>
</reference>
<proteinExistence type="predicted"/>
<dbReference type="EMBL" id="KL198019">
    <property type="protein sequence ID" value="KDQ19521.1"/>
    <property type="molecule type" value="Genomic_DNA"/>
</dbReference>
<accession>A0A067N6W2</accession>
<gene>
    <name evidence="2" type="ORF">BOTBODRAFT_441357</name>
</gene>
<dbReference type="HOGENOM" id="CLU_2542282_0_0_1"/>
<dbReference type="Proteomes" id="UP000027195">
    <property type="component" value="Unassembled WGS sequence"/>
</dbReference>
<evidence type="ECO:0000313" key="2">
    <source>
        <dbReference type="EMBL" id="KDQ19521.1"/>
    </source>
</evidence>
<keyword evidence="3" id="KW-1185">Reference proteome</keyword>
<protein>
    <submittedName>
        <fullName evidence="2">Uncharacterized protein</fullName>
    </submittedName>
</protein>
<organism evidence="2 3">
    <name type="scientific">Botryobasidium botryosum (strain FD-172 SS1)</name>
    <dbReference type="NCBI Taxonomy" id="930990"/>
    <lineage>
        <taxon>Eukaryota</taxon>
        <taxon>Fungi</taxon>
        <taxon>Dikarya</taxon>
        <taxon>Basidiomycota</taxon>
        <taxon>Agaricomycotina</taxon>
        <taxon>Agaricomycetes</taxon>
        <taxon>Cantharellales</taxon>
        <taxon>Botryobasidiaceae</taxon>
        <taxon>Botryobasidium</taxon>
    </lineage>
</organism>
<name>A0A067N6W2_BOTB1</name>
<dbReference type="InParanoid" id="A0A067N6W2"/>
<dbReference type="AlphaFoldDB" id="A0A067N6W2"/>
<evidence type="ECO:0000313" key="3">
    <source>
        <dbReference type="Proteomes" id="UP000027195"/>
    </source>
</evidence>
<evidence type="ECO:0000256" key="1">
    <source>
        <dbReference type="SAM" id="MobiDB-lite"/>
    </source>
</evidence>
<feature type="region of interest" description="Disordered" evidence="1">
    <location>
        <begin position="57"/>
        <end position="83"/>
    </location>
</feature>
<sequence length="83" mass="9348">MRVDFTHILYLDIQHLTLFFGFFSTATAHPTRPALPPTRGFYIPFIHSFFQHAETKARASSSTPESADMIANRGSDCERGESV</sequence>